<evidence type="ECO:0000256" key="2">
    <source>
        <dbReference type="ARBA" id="ARBA00004613"/>
    </source>
</evidence>
<evidence type="ECO:0000259" key="16">
    <source>
        <dbReference type="Pfam" id="PF12740"/>
    </source>
</evidence>
<dbReference type="RefSeq" id="WP_344544411.1">
    <property type="nucleotide sequence ID" value="NZ_BAAATD010000006.1"/>
</dbReference>
<keyword evidence="5" id="KW-0719">Serine esterase</keyword>
<comment type="subcellular location">
    <subcellularLocation>
        <location evidence="1">Periplasm</location>
    </subcellularLocation>
    <subcellularLocation>
        <location evidence="2">Secreted</location>
    </subcellularLocation>
</comment>
<comment type="similarity">
    <text evidence="3">Belongs to the AB hydrolase superfamily.</text>
</comment>
<dbReference type="InterPro" id="IPR041127">
    <property type="entry name" value="PET_hydrolase/cutinase-like"/>
</dbReference>
<organism evidence="17 18">
    <name type="scientific">Actinomadura fulvescens</name>
    <dbReference type="NCBI Taxonomy" id="46160"/>
    <lineage>
        <taxon>Bacteria</taxon>
        <taxon>Bacillati</taxon>
        <taxon>Actinomycetota</taxon>
        <taxon>Actinomycetes</taxon>
        <taxon>Streptosporangiales</taxon>
        <taxon>Thermomonosporaceae</taxon>
        <taxon>Actinomadura</taxon>
    </lineage>
</organism>
<dbReference type="Pfam" id="PF12740">
    <property type="entry name" value="PETase"/>
    <property type="match status" value="1"/>
</dbReference>
<dbReference type="PANTHER" id="PTHR22946">
    <property type="entry name" value="DIENELACTONE HYDROLASE DOMAIN-CONTAINING PROTEIN-RELATED"/>
    <property type="match status" value="1"/>
</dbReference>
<dbReference type="SUPFAM" id="SSF53474">
    <property type="entry name" value="alpha/beta-Hydrolases"/>
    <property type="match status" value="1"/>
</dbReference>
<feature type="chain" id="PRO_5046339519" description="Poly(ethylene terephthalate) hydrolase" evidence="15">
    <location>
        <begin position="30"/>
        <end position="287"/>
    </location>
</feature>
<name>A0ABN3PZQ6_9ACTN</name>
<evidence type="ECO:0000256" key="4">
    <source>
        <dbReference type="ARBA" id="ARBA00013095"/>
    </source>
</evidence>
<dbReference type="EC" id="3.1.1.101" evidence="12"/>
<dbReference type="Gene3D" id="3.40.50.1820">
    <property type="entry name" value="alpha/beta hydrolase"/>
    <property type="match status" value="1"/>
</dbReference>
<protein>
    <recommendedName>
        <fullName evidence="13">Poly(ethylene terephthalate) hydrolase</fullName>
        <ecNumber evidence="12">3.1.1.101</ecNumber>
        <ecNumber evidence="4">3.1.1.74</ecNumber>
    </recommendedName>
</protein>
<dbReference type="InterPro" id="IPR029058">
    <property type="entry name" value="AB_hydrolase_fold"/>
</dbReference>
<dbReference type="EC" id="3.1.1.74" evidence="4"/>
<evidence type="ECO:0000256" key="11">
    <source>
        <dbReference type="ARBA" id="ARBA00033707"/>
    </source>
</evidence>
<evidence type="ECO:0000256" key="9">
    <source>
        <dbReference type="ARBA" id="ARBA00023157"/>
    </source>
</evidence>
<keyword evidence="18" id="KW-1185">Reference proteome</keyword>
<dbReference type="EMBL" id="BAAATD010000006">
    <property type="protein sequence ID" value="GAA2608901.1"/>
    <property type="molecule type" value="Genomic_DNA"/>
</dbReference>
<evidence type="ECO:0000256" key="12">
    <source>
        <dbReference type="ARBA" id="ARBA00033764"/>
    </source>
</evidence>
<dbReference type="PANTHER" id="PTHR22946:SF9">
    <property type="entry name" value="POLYKETIDE TRANSFERASE AF380"/>
    <property type="match status" value="1"/>
</dbReference>
<evidence type="ECO:0000256" key="6">
    <source>
        <dbReference type="ARBA" id="ARBA00022525"/>
    </source>
</evidence>
<accession>A0ABN3PZQ6</accession>
<dbReference type="Proteomes" id="UP001501509">
    <property type="component" value="Unassembled WGS sequence"/>
</dbReference>
<evidence type="ECO:0000256" key="8">
    <source>
        <dbReference type="ARBA" id="ARBA00022801"/>
    </source>
</evidence>
<evidence type="ECO:0000256" key="3">
    <source>
        <dbReference type="ARBA" id="ARBA00008645"/>
    </source>
</evidence>
<keyword evidence="8" id="KW-0378">Hydrolase</keyword>
<comment type="catalytic activity">
    <reaction evidence="10">
        <text>a butanoate ester + H2O = an aliphatic alcohol + butanoate + H(+)</text>
        <dbReference type="Rhea" id="RHEA:47348"/>
        <dbReference type="ChEBI" id="CHEBI:2571"/>
        <dbReference type="ChEBI" id="CHEBI:15377"/>
        <dbReference type="ChEBI" id="CHEBI:15378"/>
        <dbReference type="ChEBI" id="CHEBI:17968"/>
        <dbReference type="ChEBI" id="CHEBI:50477"/>
    </reaction>
    <physiologicalReaction direction="left-to-right" evidence="10">
        <dbReference type="Rhea" id="RHEA:47349"/>
    </physiologicalReaction>
</comment>
<evidence type="ECO:0000256" key="14">
    <source>
        <dbReference type="ARBA" id="ARBA00034045"/>
    </source>
</evidence>
<comment type="caution">
    <text evidence="17">The sequence shown here is derived from an EMBL/GenBank/DDBJ whole genome shotgun (WGS) entry which is preliminary data.</text>
</comment>
<evidence type="ECO:0000256" key="1">
    <source>
        <dbReference type="ARBA" id="ARBA00004418"/>
    </source>
</evidence>
<feature type="signal peptide" evidence="15">
    <location>
        <begin position="1"/>
        <end position="29"/>
    </location>
</feature>
<evidence type="ECO:0000256" key="5">
    <source>
        <dbReference type="ARBA" id="ARBA00022487"/>
    </source>
</evidence>
<comment type="catalytic activity">
    <reaction evidence="11">
        <text>(ethylene terephthalate)(n) + H2O = (ethylene terephthalate)(n-1) + 4-[(2-hydroxyethoxy)carbonyl]benzoate + H(+)</text>
        <dbReference type="Rhea" id="RHEA:49528"/>
        <dbReference type="Rhea" id="RHEA-COMP:12420"/>
        <dbReference type="Rhea" id="RHEA-COMP:12421"/>
        <dbReference type="ChEBI" id="CHEBI:15377"/>
        <dbReference type="ChEBI" id="CHEBI:15378"/>
        <dbReference type="ChEBI" id="CHEBI:131701"/>
        <dbReference type="ChEBI" id="CHEBI:131704"/>
        <dbReference type="EC" id="3.1.1.101"/>
    </reaction>
    <physiologicalReaction direction="left-to-right" evidence="11">
        <dbReference type="Rhea" id="RHEA:49529"/>
    </physiologicalReaction>
</comment>
<sequence>MRPSRLITVLVALLAASVALVGVPSAALANPYQRGPDPTLASIQAEKGPFAISQLTVPAGSGTGFNHGTVYYPTDTSQGTFGAVVIIPGFTEPESTMAWYGPRLASQGFVVMTLQPYSVLNIPDNRADQMLAALDYLTTKSTVKNRIDGNRLAVMGHSMGGGGSLRATQKRPTLKASIPLAPWHTERNWTTVKTPTLIIGADNDFIAGVGTHAEVFYNSLNQAPEKAYLLLKNAGHMAPIFPNTTIAMYSISWLKRYVDEDTRYSQFLCPAPAPSTTIAQYKDTCPA</sequence>
<dbReference type="InterPro" id="IPR050261">
    <property type="entry name" value="FrsA_esterase"/>
</dbReference>
<evidence type="ECO:0000256" key="13">
    <source>
        <dbReference type="ARBA" id="ARBA00033780"/>
    </source>
</evidence>
<feature type="domain" description="PET hydrolase/cutinase-like" evidence="16">
    <location>
        <begin position="28"/>
        <end position="286"/>
    </location>
</feature>
<keyword evidence="15" id="KW-0732">Signal</keyword>
<evidence type="ECO:0000313" key="18">
    <source>
        <dbReference type="Proteomes" id="UP001501509"/>
    </source>
</evidence>
<evidence type="ECO:0000256" key="7">
    <source>
        <dbReference type="ARBA" id="ARBA00022764"/>
    </source>
</evidence>
<gene>
    <name evidence="17" type="ORF">GCM10010411_48940</name>
</gene>
<keyword evidence="9" id="KW-1015">Disulfide bond</keyword>
<evidence type="ECO:0000256" key="10">
    <source>
        <dbReference type="ARBA" id="ARBA00033629"/>
    </source>
</evidence>
<keyword evidence="6" id="KW-0964">Secreted</keyword>
<evidence type="ECO:0000256" key="15">
    <source>
        <dbReference type="SAM" id="SignalP"/>
    </source>
</evidence>
<reference evidence="17 18" key="1">
    <citation type="journal article" date="2019" name="Int. J. Syst. Evol. Microbiol.">
        <title>The Global Catalogue of Microorganisms (GCM) 10K type strain sequencing project: providing services to taxonomists for standard genome sequencing and annotation.</title>
        <authorList>
            <consortium name="The Broad Institute Genomics Platform"/>
            <consortium name="The Broad Institute Genome Sequencing Center for Infectious Disease"/>
            <person name="Wu L."/>
            <person name="Ma J."/>
        </authorList>
    </citation>
    <scope>NUCLEOTIDE SEQUENCE [LARGE SCALE GENOMIC DNA]</scope>
    <source>
        <strain evidence="17 18">JCM 6833</strain>
    </source>
</reference>
<proteinExistence type="inferred from homology"/>
<comment type="catalytic activity">
    <reaction evidence="14">
        <text>cutin + H2O = cutin monomers.</text>
        <dbReference type="EC" id="3.1.1.74"/>
    </reaction>
</comment>
<evidence type="ECO:0000313" key="17">
    <source>
        <dbReference type="EMBL" id="GAA2608901.1"/>
    </source>
</evidence>
<keyword evidence="7" id="KW-0574">Periplasm</keyword>